<dbReference type="KEGG" id="lab:LA76x_1331"/>
<reference evidence="1 2" key="1">
    <citation type="journal article" date="2015" name="BMC Genomics">
        <title>Comparative genomics and metabolic profiling of the genus Lysobacter.</title>
        <authorList>
            <person name="de Bruijn I."/>
            <person name="Cheng X."/>
            <person name="de Jager V."/>
            <person name="Exposito R.G."/>
            <person name="Watrous J."/>
            <person name="Patel N."/>
            <person name="Postma J."/>
            <person name="Dorrestein P.C."/>
            <person name="Kobayashi D."/>
            <person name="Raaijmakers J.M."/>
        </authorList>
    </citation>
    <scope>NUCLEOTIDE SEQUENCE [LARGE SCALE GENOMIC DNA]</scope>
    <source>
        <strain evidence="1 2">76</strain>
    </source>
</reference>
<dbReference type="STRING" id="84531.LA76x_1331"/>
<dbReference type="AlphaFoldDB" id="A0A0S2F7J5"/>
<dbReference type="EMBL" id="CP011129">
    <property type="protein sequence ID" value="ALN79488.1"/>
    <property type="molecule type" value="Genomic_DNA"/>
</dbReference>
<evidence type="ECO:0000313" key="1">
    <source>
        <dbReference type="EMBL" id="ALN79488.1"/>
    </source>
</evidence>
<organism evidence="1 2">
    <name type="scientific">Lysobacter antibioticus</name>
    <dbReference type="NCBI Taxonomy" id="84531"/>
    <lineage>
        <taxon>Bacteria</taxon>
        <taxon>Pseudomonadati</taxon>
        <taxon>Pseudomonadota</taxon>
        <taxon>Gammaproteobacteria</taxon>
        <taxon>Lysobacterales</taxon>
        <taxon>Lysobacteraceae</taxon>
        <taxon>Lysobacter</taxon>
    </lineage>
</organism>
<proteinExistence type="predicted"/>
<accession>A0A0S2F7J5</accession>
<dbReference type="Proteomes" id="UP000060787">
    <property type="component" value="Chromosome"/>
</dbReference>
<protein>
    <submittedName>
        <fullName evidence="1">Uncharacterized protein</fullName>
    </submittedName>
</protein>
<gene>
    <name evidence="1" type="ORF">LA76x_1331</name>
</gene>
<keyword evidence="2" id="KW-1185">Reference proteome</keyword>
<dbReference type="PATRIC" id="fig|84531.8.peg.1360"/>
<name>A0A0S2F7J5_LYSAN</name>
<evidence type="ECO:0000313" key="2">
    <source>
        <dbReference type="Proteomes" id="UP000060787"/>
    </source>
</evidence>
<sequence length="45" mass="4758">MSQDMRSYGAGFMRVTSHDGHVDICAIPASDVFLGIDSAKTLGEA</sequence>